<evidence type="ECO:0000313" key="2">
    <source>
        <dbReference type="EMBL" id="KAH9317055.1"/>
    </source>
</evidence>
<dbReference type="EMBL" id="JAHRHJ020000004">
    <property type="protein sequence ID" value="KAH9317055.1"/>
    <property type="molecule type" value="Genomic_DNA"/>
</dbReference>
<organism evidence="2 3">
    <name type="scientific">Taxus chinensis</name>
    <name type="common">Chinese yew</name>
    <name type="synonym">Taxus wallichiana var. chinensis</name>
    <dbReference type="NCBI Taxonomy" id="29808"/>
    <lineage>
        <taxon>Eukaryota</taxon>
        <taxon>Viridiplantae</taxon>
        <taxon>Streptophyta</taxon>
        <taxon>Embryophyta</taxon>
        <taxon>Tracheophyta</taxon>
        <taxon>Spermatophyta</taxon>
        <taxon>Pinopsida</taxon>
        <taxon>Pinidae</taxon>
        <taxon>Conifers II</taxon>
        <taxon>Cupressales</taxon>
        <taxon>Taxaceae</taxon>
        <taxon>Taxus</taxon>
    </lineage>
</organism>
<feature type="compositionally biased region" description="Low complexity" evidence="1">
    <location>
        <begin position="71"/>
        <end position="86"/>
    </location>
</feature>
<proteinExistence type="predicted"/>
<feature type="compositionally biased region" description="Polar residues" evidence="1">
    <location>
        <begin position="87"/>
        <end position="99"/>
    </location>
</feature>
<feature type="region of interest" description="Disordered" evidence="1">
    <location>
        <begin position="66"/>
        <end position="99"/>
    </location>
</feature>
<accession>A0AA38G7W2</accession>
<reference evidence="2 3" key="1">
    <citation type="journal article" date="2021" name="Nat. Plants">
        <title>The Taxus genome provides insights into paclitaxel biosynthesis.</title>
        <authorList>
            <person name="Xiong X."/>
            <person name="Gou J."/>
            <person name="Liao Q."/>
            <person name="Li Y."/>
            <person name="Zhou Q."/>
            <person name="Bi G."/>
            <person name="Li C."/>
            <person name="Du R."/>
            <person name="Wang X."/>
            <person name="Sun T."/>
            <person name="Guo L."/>
            <person name="Liang H."/>
            <person name="Lu P."/>
            <person name="Wu Y."/>
            <person name="Zhang Z."/>
            <person name="Ro D.K."/>
            <person name="Shang Y."/>
            <person name="Huang S."/>
            <person name="Yan J."/>
        </authorList>
    </citation>
    <scope>NUCLEOTIDE SEQUENCE [LARGE SCALE GENOMIC DNA]</scope>
    <source>
        <strain evidence="2">Ta-2019</strain>
    </source>
</reference>
<feature type="non-terminal residue" evidence="2">
    <location>
        <position position="99"/>
    </location>
</feature>
<name>A0AA38G7W2_TAXCH</name>
<evidence type="ECO:0000256" key="1">
    <source>
        <dbReference type="SAM" id="MobiDB-lite"/>
    </source>
</evidence>
<keyword evidence="3" id="KW-1185">Reference proteome</keyword>
<dbReference type="AlphaFoldDB" id="A0AA38G7W2"/>
<sequence length="99" mass="10521">PVQIQSLSGAPLLCPCHISIAPPPHLSSGDSVYSVSPTSAHQQTNITFQFPNLIAQSLIDRSVFSRRRSNPVDTDSSQSTPTTSVDADSTQSTPISLQT</sequence>
<evidence type="ECO:0000313" key="3">
    <source>
        <dbReference type="Proteomes" id="UP000824469"/>
    </source>
</evidence>
<protein>
    <submittedName>
        <fullName evidence="2">Uncharacterized protein</fullName>
    </submittedName>
</protein>
<dbReference type="Proteomes" id="UP000824469">
    <property type="component" value="Unassembled WGS sequence"/>
</dbReference>
<comment type="caution">
    <text evidence="2">The sequence shown here is derived from an EMBL/GenBank/DDBJ whole genome shotgun (WGS) entry which is preliminary data.</text>
</comment>
<gene>
    <name evidence="2" type="ORF">KI387_018824</name>
</gene>
<feature type="non-terminal residue" evidence="2">
    <location>
        <position position="1"/>
    </location>
</feature>